<dbReference type="SUPFAM" id="SSF160991">
    <property type="entry name" value="CV3147-like"/>
    <property type="match status" value="1"/>
</dbReference>
<dbReference type="Gene3D" id="3.40.1610.10">
    <property type="entry name" value="CV3147-like domain"/>
    <property type="match status" value="1"/>
</dbReference>
<evidence type="ECO:0000259" key="1">
    <source>
        <dbReference type="Pfam" id="PF06032"/>
    </source>
</evidence>
<feature type="domain" description="S-Me-THD-like C-terminal" evidence="2">
    <location>
        <begin position="172"/>
        <end position="356"/>
    </location>
</feature>
<dbReference type="Proteomes" id="UP000582974">
    <property type="component" value="Unassembled WGS sequence"/>
</dbReference>
<evidence type="ECO:0000259" key="2">
    <source>
        <dbReference type="Pfam" id="PF20906"/>
    </source>
</evidence>
<dbReference type="InterPro" id="IPR010318">
    <property type="entry name" value="S-Me-THD_N"/>
</dbReference>
<dbReference type="Gene3D" id="2.40.390.10">
    <property type="entry name" value="CV3147-like"/>
    <property type="match status" value="1"/>
</dbReference>
<sequence>MSQEFETSLGEHELADLAVGCTVLAGGGGGDPRVGLMMAINAVQHHGPVSVIQLDDVADSDTVFAAGMVGAPTVMMEKIANGGEGRVIQDTLQARLGTRISAMMPMEMGGINGVLPVAWAVNAGLPLVDGDLMGRAFPELQMCTPHLHDIPSRPSVLVDERSQAITFDTAGNVWLERLMRNTVSVLGGCASAGLYPMSGAVARGPVIRGTVSTAVRIGRAIRTAGASPFEALDSEAEVYPLITGKVIDVERHTAGGFVRGSAVIEGTETDSGRLVRVEFQNENLVALEDGEPIATVPDIITLLDRHTAHGIVTEHIRYGQRVVLSVFRGPTQWRSEAGLRVVGPRAFGYDVEFKPVEERHAPTH</sequence>
<proteinExistence type="predicted"/>
<gene>
    <name evidence="3" type="ORF">H0B56_16620</name>
</gene>
<dbReference type="InterPro" id="IPR024071">
    <property type="entry name" value="S-Me-THD_C_sf"/>
</dbReference>
<keyword evidence="4" id="KW-1185">Reference proteome</keyword>
<comment type="caution">
    <text evidence="3">The sequence shown here is derived from an EMBL/GenBank/DDBJ whole genome shotgun (WGS) entry which is preliminary data.</text>
</comment>
<dbReference type="Pfam" id="PF06032">
    <property type="entry name" value="S-Me-THD_N"/>
    <property type="match status" value="1"/>
</dbReference>
<organism evidence="3 4">
    <name type="scientific">Haloechinothrix aidingensis</name>
    <dbReference type="NCBI Taxonomy" id="2752311"/>
    <lineage>
        <taxon>Bacteria</taxon>
        <taxon>Bacillati</taxon>
        <taxon>Actinomycetota</taxon>
        <taxon>Actinomycetes</taxon>
        <taxon>Pseudonocardiales</taxon>
        <taxon>Pseudonocardiaceae</taxon>
        <taxon>Haloechinothrix</taxon>
    </lineage>
</organism>
<dbReference type="InterPro" id="IPR048350">
    <property type="entry name" value="S-Me-THD-like_C"/>
</dbReference>
<dbReference type="InterPro" id="IPR027479">
    <property type="entry name" value="S-Me-THD_N_sf"/>
</dbReference>
<protein>
    <submittedName>
        <fullName evidence="3">DUF917 domain-containing protein</fullName>
    </submittedName>
</protein>
<evidence type="ECO:0000313" key="3">
    <source>
        <dbReference type="EMBL" id="MBA0127176.1"/>
    </source>
</evidence>
<dbReference type="RefSeq" id="WP_180894008.1">
    <property type="nucleotide sequence ID" value="NZ_JACCKD010000006.1"/>
</dbReference>
<evidence type="ECO:0000313" key="4">
    <source>
        <dbReference type="Proteomes" id="UP000582974"/>
    </source>
</evidence>
<feature type="domain" description="S-Me-THD N-terminal" evidence="1">
    <location>
        <begin position="13"/>
        <end position="168"/>
    </location>
</feature>
<dbReference type="AlphaFoldDB" id="A0A838AD13"/>
<reference evidence="3 4" key="1">
    <citation type="submission" date="2020-07" db="EMBL/GenBank/DDBJ databases">
        <title>Genome of Haloechinothrix sp.</title>
        <authorList>
            <person name="Tang S.-K."/>
            <person name="Yang L."/>
            <person name="Zhu W.-Y."/>
        </authorList>
    </citation>
    <scope>NUCLEOTIDE SEQUENCE [LARGE SCALE GENOMIC DNA]</scope>
    <source>
        <strain evidence="3 4">YIM 98757</strain>
    </source>
</reference>
<accession>A0A838AD13</accession>
<name>A0A838AD13_9PSEU</name>
<dbReference type="EMBL" id="JACCKD010000006">
    <property type="protein sequence ID" value="MBA0127176.1"/>
    <property type="molecule type" value="Genomic_DNA"/>
</dbReference>
<dbReference type="Pfam" id="PF20906">
    <property type="entry name" value="S-Me-THD_C"/>
    <property type="match status" value="1"/>
</dbReference>